<comment type="cofactor">
    <cofactor evidence="1">
        <name>Zn(2+)</name>
        <dbReference type="ChEBI" id="CHEBI:29105"/>
    </cofactor>
</comment>
<evidence type="ECO:0000256" key="3">
    <source>
        <dbReference type="ARBA" id="ARBA00022670"/>
    </source>
</evidence>
<sequence>MRQTLIAAACCALTLAACGKKPAAVPAAPVEDVAAPVVLSSGIDKANFDTSVRPQDDLYRAVDGNWLKNIEIPADRSNYGSFTKLSDDAELQLRAIIEELAAKPDKAPGSIEQKVGDYYASFMDEAAIEAAGLKPVEPELARIDALKDKAGIAVLMAELARTGVSVPLYPYVHQDAKDSTQYAGDLYQAGLGLPDRDYYLIQDEKFTGIRKAYVAHIQKLFELAGIADAGKSADAVLALETAIAKGHWDKVENRDPVKTYNPYEPAKLATLTSELDWSAYLPAVGYGSLKQVLVSQPTYVTALGQVIKTTPVEAWRAYFKWQVLHTRAPLLGKAFVDEDFAFNSQTLNGVKENRPRWKRGVDGIETAMGEAVGQVYVERHFPAASKARMEALVKNLLKAYEGAIGELVWMSDETKKAARVKLSKFTYKIGYPNQWRDYGKLQITAGDVVGNSVRAAAFEYDRNIAKLGKPIDRNEWGMTPQTVNAYYNPEMNEIVFPAAILQPPFFDPNADDAVNYGGIGAVIGHEISHGFDDQGAQYDGDGNLKNWWSDEDNKKFQALGAALAAQYDTYEPIKGYFVNGKFTLGENIADLGGLTIAYRAYQLSLDGKEGPAMDGITADQRFFMGWAQVWRRKYRDENLLTRLKTDPHSPSEYRCNGVVVNMPAFADAFMVKEGDKLYKAPEQRIKIW</sequence>
<evidence type="ECO:0000256" key="1">
    <source>
        <dbReference type="ARBA" id="ARBA00001947"/>
    </source>
</evidence>
<dbReference type="InterPro" id="IPR018497">
    <property type="entry name" value="Peptidase_M13_C"/>
</dbReference>
<evidence type="ECO:0000256" key="5">
    <source>
        <dbReference type="ARBA" id="ARBA00022801"/>
    </source>
</evidence>
<evidence type="ECO:0000259" key="10">
    <source>
        <dbReference type="Pfam" id="PF05649"/>
    </source>
</evidence>
<dbReference type="Pfam" id="PF05649">
    <property type="entry name" value="Peptidase_M13_N"/>
    <property type="match status" value="1"/>
</dbReference>
<dbReference type="CDD" id="cd08662">
    <property type="entry name" value="M13"/>
    <property type="match status" value="1"/>
</dbReference>
<accession>A0A1M5N9S5</accession>
<dbReference type="GO" id="GO:0046872">
    <property type="term" value="F:metal ion binding"/>
    <property type="evidence" value="ECO:0007669"/>
    <property type="project" value="UniProtKB-KW"/>
</dbReference>
<reference evidence="11 12" key="1">
    <citation type="submission" date="2016-11" db="EMBL/GenBank/DDBJ databases">
        <authorList>
            <person name="Jaros S."/>
            <person name="Januszkiewicz K."/>
            <person name="Wedrychowicz H."/>
        </authorList>
    </citation>
    <scope>NUCLEOTIDE SEQUENCE [LARGE SCALE GENOMIC DNA]</scope>
    <source>
        <strain evidence="11 12">CGMCC 1.7049</strain>
    </source>
</reference>
<protein>
    <submittedName>
        <fullName evidence="11">Putative endopeptidase</fullName>
    </submittedName>
</protein>
<organism evidence="11 12">
    <name type="scientific">Hydrocarboniphaga daqingensis</name>
    <dbReference type="NCBI Taxonomy" id="490188"/>
    <lineage>
        <taxon>Bacteria</taxon>
        <taxon>Pseudomonadati</taxon>
        <taxon>Pseudomonadota</taxon>
        <taxon>Gammaproteobacteria</taxon>
        <taxon>Nevskiales</taxon>
        <taxon>Nevskiaceae</taxon>
        <taxon>Hydrocarboniphaga</taxon>
    </lineage>
</organism>
<feature type="chain" id="PRO_5013019641" evidence="8">
    <location>
        <begin position="24"/>
        <end position="688"/>
    </location>
</feature>
<dbReference type="EMBL" id="FQWZ01000003">
    <property type="protein sequence ID" value="SHG85959.1"/>
    <property type="molecule type" value="Genomic_DNA"/>
</dbReference>
<evidence type="ECO:0000259" key="9">
    <source>
        <dbReference type="Pfam" id="PF01431"/>
    </source>
</evidence>
<keyword evidence="8" id="KW-0732">Signal</keyword>
<dbReference type="SUPFAM" id="SSF55486">
    <property type="entry name" value="Metalloproteases ('zincins'), catalytic domain"/>
    <property type="match status" value="1"/>
</dbReference>
<dbReference type="OrthoDB" id="9775677at2"/>
<dbReference type="GO" id="GO:0004222">
    <property type="term" value="F:metalloendopeptidase activity"/>
    <property type="evidence" value="ECO:0007669"/>
    <property type="project" value="InterPro"/>
</dbReference>
<dbReference type="GO" id="GO:0005886">
    <property type="term" value="C:plasma membrane"/>
    <property type="evidence" value="ECO:0007669"/>
    <property type="project" value="TreeGrafter"/>
</dbReference>
<evidence type="ECO:0000256" key="7">
    <source>
        <dbReference type="ARBA" id="ARBA00023049"/>
    </source>
</evidence>
<dbReference type="InterPro" id="IPR008753">
    <property type="entry name" value="Peptidase_M13_N"/>
</dbReference>
<keyword evidence="6" id="KW-0862">Zinc</keyword>
<evidence type="ECO:0000313" key="11">
    <source>
        <dbReference type="EMBL" id="SHG85959.1"/>
    </source>
</evidence>
<dbReference type="PROSITE" id="PS51257">
    <property type="entry name" value="PROKAR_LIPOPROTEIN"/>
    <property type="match status" value="1"/>
</dbReference>
<proteinExistence type="inferred from homology"/>
<dbReference type="AlphaFoldDB" id="A0A1M5N9S5"/>
<evidence type="ECO:0000313" key="12">
    <source>
        <dbReference type="Proteomes" id="UP000199758"/>
    </source>
</evidence>
<feature type="domain" description="Peptidase M13 N-terminal" evidence="10">
    <location>
        <begin position="54"/>
        <end position="432"/>
    </location>
</feature>
<dbReference type="InterPro" id="IPR042089">
    <property type="entry name" value="Peptidase_M13_dom_2"/>
</dbReference>
<dbReference type="STRING" id="490188.SAMN04488068_1698"/>
<dbReference type="Proteomes" id="UP000199758">
    <property type="component" value="Unassembled WGS sequence"/>
</dbReference>
<keyword evidence="12" id="KW-1185">Reference proteome</keyword>
<evidence type="ECO:0000256" key="6">
    <source>
        <dbReference type="ARBA" id="ARBA00022833"/>
    </source>
</evidence>
<evidence type="ECO:0000256" key="8">
    <source>
        <dbReference type="SAM" id="SignalP"/>
    </source>
</evidence>
<evidence type="ECO:0000256" key="4">
    <source>
        <dbReference type="ARBA" id="ARBA00022723"/>
    </source>
</evidence>
<name>A0A1M5N9S5_9GAMM</name>
<dbReference type="GO" id="GO:0016485">
    <property type="term" value="P:protein processing"/>
    <property type="evidence" value="ECO:0007669"/>
    <property type="project" value="TreeGrafter"/>
</dbReference>
<feature type="domain" description="Peptidase M13 C-terminal" evidence="9">
    <location>
        <begin position="484"/>
        <end position="685"/>
    </location>
</feature>
<keyword evidence="5" id="KW-0378">Hydrolase</keyword>
<dbReference type="InterPro" id="IPR000718">
    <property type="entry name" value="Peptidase_M13"/>
</dbReference>
<dbReference type="Gene3D" id="1.10.1380.10">
    <property type="entry name" value="Neutral endopeptidase , domain2"/>
    <property type="match status" value="1"/>
</dbReference>
<evidence type="ECO:0000256" key="2">
    <source>
        <dbReference type="ARBA" id="ARBA00007357"/>
    </source>
</evidence>
<dbReference type="PANTHER" id="PTHR11733">
    <property type="entry name" value="ZINC METALLOPROTEASE FAMILY M13 NEPRILYSIN-RELATED"/>
    <property type="match status" value="1"/>
</dbReference>
<dbReference type="Pfam" id="PF01431">
    <property type="entry name" value="Peptidase_M13"/>
    <property type="match status" value="1"/>
</dbReference>
<feature type="signal peptide" evidence="8">
    <location>
        <begin position="1"/>
        <end position="23"/>
    </location>
</feature>
<comment type="similarity">
    <text evidence="2">Belongs to the peptidase M13 family.</text>
</comment>
<keyword evidence="4" id="KW-0479">Metal-binding</keyword>
<dbReference type="PANTHER" id="PTHR11733:SF167">
    <property type="entry name" value="FI17812P1-RELATED"/>
    <property type="match status" value="1"/>
</dbReference>
<dbReference type="PROSITE" id="PS51885">
    <property type="entry name" value="NEPRILYSIN"/>
    <property type="match status" value="1"/>
</dbReference>
<dbReference type="PRINTS" id="PR00786">
    <property type="entry name" value="NEPRILYSIN"/>
</dbReference>
<dbReference type="InterPro" id="IPR024079">
    <property type="entry name" value="MetalloPept_cat_dom_sf"/>
</dbReference>
<dbReference type="Gene3D" id="3.40.390.10">
    <property type="entry name" value="Collagenase (Catalytic Domain)"/>
    <property type="match status" value="1"/>
</dbReference>
<gene>
    <name evidence="11" type="ORF">SAMN04488068_1698</name>
</gene>
<dbReference type="RefSeq" id="WP_072896452.1">
    <property type="nucleotide sequence ID" value="NZ_FQWZ01000003.1"/>
</dbReference>
<keyword evidence="3" id="KW-0645">Protease</keyword>
<keyword evidence="7" id="KW-0482">Metalloprotease</keyword>